<accession>W4L743</accession>
<dbReference type="Proteomes" id="UP000019141">
    <property type="component" value="Unassembled WGS sequence"/>
</dbReference>
<reference evidence="1 2" key="1">
    <citation type="journal article" date="2014" name="Nature">
        <title>An environmental bacterial taxon with a large and distinct metabolic repertoire.</title>
        <authorList>
            <person name="Wilson M.C."/>
            <person name="Mori T."/>
            <person name="Ruckert C."/>
            <person name="Uria A.R."/>
            <person name="Helf M.J."/>
            <person name="Takada K."/>
            <person name="Gernert C."/>
            <person name="Steffens U.A."/>
            <person name="Heycke N."/>
            <person name="Schmitt S."/>
            <person name="Rinke C."/>
            <person name="Helfrich E.J."/>
            <person name="Brachmann A.O."/>
            <person name="Gurgui C."/>
            <person name="Wakimoto T."/>
            <person name="Kracht M."/>
            <person name="Crusemann M."/>
            <person name="Hentschel U."/>
            <person name="Abe I."/>
            <person name="Matsunaga S."/>
            <person name="Kalinowski J."/>
            <person name="Takeyama H."/>
            <person name="Piel J."/>
        </authorList>
    </citation>
    <scope>NUCLEOTIDE SEQUENCE [LARGE SCALE GENOMIC DNA]</scope>
    <source>
        <strain evidence="2">TSY1</strain>
    </source>
</reference>
<organism evidence="1 2">
    <name type="scientific">Entotheonella factor</name>
    <dbReference type="NCBI Taxonomy" id="1429438"/>
    <lineage>
        <taxon>Bacteria</taxon>
        <taxon>Pseudomonadati</taxon>
        <taxon>Nitrospinota/Tectimicrobiota group</taxon>
        <taxon>Candidatus Tectimicrobiota</taxon>
        <taxon>Candidatus Entotheonellia</taxon>
        <taxon>Candidatus Entotheonellales</taxon>
        <taxon>Candidatus Entotheonellaceae</taxon>
        <taxon>Candidatus Entotheonella</taxon>
    </lineage>
</organism>
<evidence type="ECO:0000313" key="1">
    <source>
        <dbReference type="EMBL" id="ETW93832.1"/>
    </source>
</evidence>
<protein>
    <submittedName>
        <fullName evidence="1">Uncharacterized protein</fullName>
    </submittedName>
</protein>
<proteinExistence type="predicted"/>
<dbReference type="HOGENOM" id="CLU_2732499_0_0_7"/>
<evidence type="ECO:0000313" key="2">
    <source>
        <dbReference type="Proteomes" id="UP000019141"/>
    </source>
</evidence>
<name>W4L743_ENTF1</name>
<gene>
    <name evidence="1" type="ORF">ETSY1_37510</name>
</gene>
<dbReference type="EMBL" id="AZHW01001167">
    <property type="protein sequence ID" value="ETW93832.1"/>
    <property type="molecule type" value="Genomic_DNA"/>
</dbReference>
<dbReference type="AlphaFoldDB" id="W4L743"/>
<keyword evidence="2" id="KW-1185">Reference proteome</keyword>
<comment type="caution">
    <text evidence="1">The sequence shown here is derived from an EMBL/GenBank/DDBJ whole genome shotgun (WGS) entry which is preliminary data.</text>
</comment>
<sequence>MSELWATQQELTFLKHLGTYRQGHEMTSTRLQLLANYVKVARERVDWGHVNGEQVIRFAEAQLAEERLKTG</sequence>